<dbReference type="PANTHER" id="PTHR46268">
    <property type="entry name" value="STRESS RESPONSE PROTEIN NHAX"/>
    <property type="match status" value="1"/>
</dbReference>
<comment type="similarity">
    <text evidence="1">Belongs to the universal stress protein A family.</text>
</comment>
<sequence length="271" mass="29314">MKTILLHVHDDRGAEARLQAACDIARATGAHIRCVQLTAMPAMMMADAFGGAALAPSVMEELEAHDASVRLRLEARLAREDVSWDWRNWSSDPVPGLLFASRLTDLVILSLAQHMRQDVDDPLNLVADVVLGGRTPVLAMPATARHVDPTGCAIVAWDGSAPAAAALTRATPLLKRAQAVHIVTVEEADKDRFPSTEAAEYLARYGVAVELHALPREGAAIETILAETAVRLGADWMVMGVYGHGRMREMIFGGVTRALLRDTRIPLLLAH</sequence>
<dbReference type="InterPro" id="IPR006015">
    <property type="entry name" value="Universal_stress_UspA"/>
</dbReference>
<reference evidence="3 4" key="1">
    <citation type="submission" date="2021-10" db="EMBL/GenBank/DDBJ databases">
        <title>The diversity and Nitrogen Metabolism of Culturable Nitrate-Utilizing Bacteria Within the Oxygen Minimum Zone of the Changjiang (Yangtze River)Estuary.</title>
        <authorList>
            <person name="Zhang D."/>
            <person name="Zheng J."/>
            <person name="Liu S."/>
            <person name="He W."/>
        </authorList>
    </citation>
    <scope>NUCLEOTIDE SEQUENCE [LARGE SCALE GENOMIC DNA]</scope>
    <source>
        <strain evidence="3 4">FXH275-2</strain>
    </source>
</reference>
<dbReference type="InterPro" id="IPR006016">
    <property type="entry name" value="UspA"/>
</dbReference>
<protein>
    <submittedName>
        <fullName evidence="3">Universal stress protein</fullName>
    </submittedName>
</protein>
<feature type="domain" description="UspA" evidence="2">
    <location>
        <begin position="154"/>
        <end position="270"/>
    </location>
</feature>
<gene>
    <name evidence="3" type="ORF">LL253_16660</name>
</gene>
<comment type="caution">
    <text evidence="3">The sequence shown here is derived from an EMBL/GenBank/DDBJ whole genome shotgun (WGS) entry which is preliminary data.</text>
</comment>
<evidence type="ECO:0000313" key="3">
    <source>
        <dbReference type="EMBL" id="MCC4234309.1"/>
    </source>
</evidence>
<proteinExistence type="inferred from homology"/>
<organism evidence="3 4">
    <name type="scientific">Sphingobium soli</name>
    <dbReference type="NCBI Taxonomy" id="1591116"/>
    <lineage>
        <taxon>Bacteria</taxon>
        <taxon>Pseudomonadati</taxon>
        <taxon>Pseudomonadota</taxon>
        <taxon>Alphaproteobacteria</taxon>
        <taxon>Sphingomonadales</taxon>
        <taxon>Sphingomonadaceae</taxon>
        <taxon>Sphingobium</taxon>
    </lineage>
</organism>
<evidence type="ECO:0000256" key="1">
    <source>
        <dbReference type="ARBA" id="ARBA00008791"/>
    </source>
</evidence>
<dbReference type="PANTHER" id="PTHR46268:SF15">
    <property type="entry name" value="UNIVERSAL STRESS PROTEIN HP_0031"/>
    <property type="match status" value="1"/>
</dbReference>
<evidence type="ECO:0000313" key="4">
    <source>
        <dbReference type="Proteomes" id="UP001198830"/>
    </source>
</evidence>
<dbReference type="PRINTS" id="PR01438">
    <property type="entry name" value="UNVRSLSTRESS"/>
</dbReference>
<dbReference type="Pfam" id="PF00582">
    <property type="entry name" value="Usp"/>
    <property type="match status" value="1"/>
</dbReference>
<name>A0ABS8H6X1_9SPHN</name>
<dbReference type="RefSeq" id="WP_228227898.1">
    <property type="nucleotide sequence ID" value="NZ_JAJGNP010000018.1"/>
</dbReference>
<evidence type="ECO:0000259" key="2">
    <source>
        <dbReference type="Pfam" id="PF00582"/>
    </source>
</evidence>
<dbReference type="SUPFAM" id="SSF52402">
    <property type="entry name" value="Adenine nucleotide alpha hydrolases-like"/>
    <property type="match status" value="2"/>
</dbReference>
<keyword evidence="4" id="KW-1185">Reference proteome</keyword>
<accession>A0ABS8H6X1</accession>
<dbReference type="CDD" id="cd00293">
    <property type="entry name" value="USP-like"/>
    <property type="match status" value="1"/>
</dbReference>
<dbReference type="EMBL" id="JAJGNP010000018">
    <property type="protein sequence ID" value="MCC4234309.1"/>
    <property type="molecule type" value="Genomic_DNA"/>
</dbReference>
<dbReference type="Gene3D" id="3.40.50.12370">
    <property type="match status" value="1"/>
</dbReference>
<dbReference type="Proteomes" id="UP001198830">
    <property type="component" value="Unassembled WGS sequence"/>
</dbReference>